<dbReference type="Pfam" id="PF00583">
    <property type="entry name" value="Acetyltransf_1"/>
    <property type="match status" value="1"/>
</dbReference>
<gene>
    <name evidence="4" type="ORF">EDC63_108108</name>
</gene>
<sequence length="159" mass="17869">MFEIVRADLNNHIHAEALIHLMREYALDPMGGGKDLSAFAIDNLASFLNNRNDAHVIFAFHNNEAIGLVTCMEGFSTFACKPLLNIHDAIVKTAYRGQRVLKTLLLEAEKIAIEKGCCKMTLEVLEGNIPARSAYVKFGFHGYELDPKMGKAQFWEKRL</sequence>
<dbReference type="Proteomes" id="UP000295367">
    <property type="component" value="Unassembled WGS sequence"/>
</dbReference>
<dbReference type="PANTHER" id="PTHR10545:SF29">
    <property type="entry name" value="GH14572P-RELATED"/>
    <property type="match status" value="1"/>
</dbReference>
<dbReference type="OrthoDB" id="9799601at2"/>
<evidence type="ECO:0000256" key="1">
    <source>
        <dbReference type="ARBA" id="ARBA00022679"/>
    </source>
</evidence>
<reference evidence="4 5" key="1">
    <citation type="submission" date="2019-03" db="EMBL/GenBank/DDBJ databases">
        <title>Genomic Encyclopedia of Type Strains, Phase IV (KMG-IV): sequencing the most valuable type-strain genomes for metagenomic binning, comparative biology and taxonomic classification.</title>
        <authorList>
            <person name="Goeker M."/>
        </authorList>
    </citation>
    <scope>NUCLEOTIDE SEQUENCE [LARGE SCALE GENOMIC DNA]</scope>
    <source>
        <strain evidence="4 5">DSM 100309</strain>
    </source>
</reference>
<dbReference type="InterPro" id="IPR051016">
    <property type="entry name" value="Diverse_Substrate_AcTransf"/>
</dbReference>
<dbReference type="InterPro" id="IPR016181">
    <property type="entry name" value="Acyl_CoA_acyltransferase"/>
</dbReference>
<evidence type="ECO:0000313" key="4">
    <source>
        <dbReference type="EMBL" id="TCV85900.1"/>
    </source>
</evidence>
<accession>A0A4R3Y2I1</accession>
<dbReference type="InterPro" id="IPR000182">
    <property type="entry name" value="GNAT_dom"/>
</dbReference>
<dbReference type="PANTHER" id="PTHR10545">
    <property type="entry name" value="DIAMINE N-ACETYLTRANSFERASE"/>
    <property type="match status" value="1"/>
</dbReference>
<dbReference type="SUPFAM" id="SSF55729">
    <property type="entry name" value="Acyl-CoA N-acyltransferases (Nat)"/>
    <property type="match status" value="1"/>
</dbReference>
<proteinExistence type="predicted"/>
<dbReference type="PROSITE" id="PS51186">
    <property type="entry name" value="GNAT"/>
    <property type="match status" value="1"/>
</dbReference>
<keyword evidence="1 4" id="KW-0808">Transferase</keyword>
<evidence type="ECO:0000256" key="2">
    <source>
        <dbReference type="ARBA" id="ARBA00023315"/>
    </source>
</evidence>
<dbReference type="Gene3D" id="3.40.630.30">
    <property type="match status" value="1"/>
</dbReference>
<keyword evidence="2" id="KW-0012">Acyltransferase</keyword>
<keyword evidence="5" id="KW-1185">Reference proteome</keyword>
<dbReference type="EMBL" id="SMCO01000008">
    <property type="protein sequence ID" value="TCV85900.1"/>
    <property type="molecule type" value="Genomic_DNA"/>
</dbReference>
<dbReference type="GO" id="GO:0008080">
    <property type="term" value="F:N-acetyltransferase activity"/>
    <property type="evidence" value="ECO:0007669"/>
    <property type="project" value="TreeGrafter"/>
</dbReference>
<feature type="domain" description="N-acetyltransferase" evidence="3">
    <location>
        <begin position="5"/>
        <end position="159"/>
    </location>
</feature>
<evidence type="ECO:0000313" key="5">
    <source>
        <dbReference type="Proteomes" id="UP000295367"/>
    </source>
</evidence>
<dbReference type="CDD" id="cd04301">
    <property type="entry name" value="NAT_SF"/>
    <property type="match status" value="1"/>
</dbReference>
<comment type="caution">
    <text evidence="4">The sequence shown here is derived from an EMBL/GenBank/DDBJ whole genome shotgun (WGS) entry which is preliminary data.</text>
</comment>
<protein>
    <submittedName>
        <fullName evidence="4">Acetyltransferase (GNAT) family protein</fullName>
    </submittedName>
</protein>
<evidence type="ECO:0000259" key="3">
    <source>
        <dbReference type="PROSITE" id="PS51186"/>
    </source>
</evidence>
<name>A0A4R3Y2I1_9PROT</name>
<organism evidence="4 5">
    <name type="scientific">Sulfurirhabdus autotrophica</name>
    <dbReference type="NCBI Taxonomy" id="1706046"/>
    <lineage>
        <taxon>Bacteria</taxon>
        <taxon>Pseudomonadati</taxon>
        <taxon>Pseudomonadota</taxon>
        <taxon>Betaproteobacteria</taxon>
        <taxon>Nitrosomonadales</taxon>
        <taxon>Sulfuricellaceae</taxon>
        <taxon>Sulfurirhabdus</taxon>
    </lineage>
</organism>
<dbReference type="RefSeq" id="WP_124946617.1">
    <property type="nucleotide sequence ID" value="NZ_BHVT01000037.1"/>
</dbReference>
<dbReference type="AlphaFoldDB" id="A0A4R3Y2I1"/>